<evidence type="ECO:0000313" key="3">
    <source>
        <dbReference type="Proteomes" id="UP000245081"/>
    </source>
</evidence>
<dbReference type="OrthoDB" id="9961559at2"/>
<keyword evidence="1" id="KW-1133">Transmembrane helix</keyword>
<comment type="caution">
    <text evidence="2">The sequence shown here is derived from an EMBL/GenBank/DDBJ whole genome shotgun (WGS) entry which is preliminary data.</text>
</comment>
<feature type="transmembrane region" description="Helical" evidence="1">
    <location>
        <begin position="47"/>
        <end position="69"/>
    </location>
</feature>
<dbReference type="RefSeq" id="WP_109016369.1">
    <property type="nucleotide sequence ID" value="NZ_BDOQ01000015.1"/>
</dbReference>
<accession>A0A2R5FFU2</accession>
<keyword evidence="3" id="KW-1185">Reference proteome</keyword>
<reference evidence="2 3" key="1">
    <citation type="journal article" date="2018" name="Environ. Microbiol.">
        <title>Isolation and genomic characterization of Novimethylophilus kurashikiensis gen. nov. sp. nov., a new lanthanide-dependent methylotrophic species of Methylophilaceae.</title>
        <authorList>
            <person name="Lv H."/>
            <person name="Sahin N."/>
            <person name="Tani A."/>
        </authorList>
    </citation>
    <scope>NUCLEOTIDE SEQUENCE [LARGE SCALE GENOMIC DNA]</scope>
    <source>
        <strain evidence="2 3">La2-4</strain>
    </source>
</reference>
<keyword evidence="1" id="KW-0472">Membrane</keyword>
<organism evidence="2 3">
    <name type="scientific">Novimethylophilus kurashikiensis</name>
    <dbReference type="NCBI Taxonomy" id="1825523"/>
    <lineage>
        <taxon>Bacteria</taxon>
        <taxon>Pseudomonadati</taxon>
        <taxon>Pseudomonadota</taxon>
        <taxon>Betaproteobacteria</taxon>
        <taxon>Nitrosomonadales</taxon>
        <taxon>Methylophilaceae</taxon>
        <taxon>Novimethylophilus</taxon>
    </lineage>
</organism>
<keyword evidence="1" id="KW-0812">Transmembrane</keyword>
<dbReference type="Proteomes" id="UP000245081">
    <property type="component" value="Unassembled WGS sequence"/>
</dbReference>
<dbReference type="EMBL" id="BDOQ01000015">
    <property type="protein sequence ID" value="GBG15201.1"/>
    <property type="molecule type" value="Genomic_DNA"/>
</dbReference>
<proteinExistence type="predicted"/>
<gene>
    <name evidence="2" type="ORF">NMK_2804</name>
</gene>
<evidence type="ECO:0000256" key="1">
    <source>
        <dbReference type="SAM" id="Phobius"/>
    </source>
</evidence>
<dbReference type="AlphaFoldDB" id="A0A2R5FFU2"/>
<protein>
    <submittedName>
        <fullName evidence="2">Uncharacterized protein</fullName>
    </submittedName>
</protein>
<name>A0A2R5FFU2_9PROT</name>
<feature type="transmembrane region" description="Helical" evidence="1">
    <location>
        <begin position="23"/>
        <end position="42"/>
    </location>
</feature>
<sequence length="104" mass="10960">MQLIFVLLGNLFGAFIELVGRKGLISGATIVAFLAVTAAFIVCMKQFIAIIAATILMPAWLSAFLGMFVPSNAVGCVSAILSAKTCKAAYRFAMRKINALNTAA</sequence>
<evidence type="ECO:0000313" key="2">
    <source>
        <dbReference type="EMBL" id="GBG15201.1"/>
    </source>
</evidence>